<proteinExistence type="predicted"/>
<name>A0A9I9E3T5_CUCME</name>
<reference evidence="2" key="1">
    <citation type="submission" date="2023-03" db="UniProtKB">
        <authorList>
            <consortium name="EnsemblPlants"/>
        </authorList>
    </citation>
    <scope>IDENTIFICATION</scope>
</reference>
<protein>
    <submittedName>
        <fullName evidence="2">Uncharacterized protein</fullName>
    </submittedName>
</protein>
<organism evidence="2">
    <name type="scientific">Cucumis melo</name>
    <name type="common">Muskmelon</name>
    <dbReference type="NCBI Taxonomy" id="3656"/>
    <lineage>
        <taxon>Eukaryota</taxon>
        <taxon>Viridiplantae</taxon>
        <taxon>Streptophyta</taxon>
        <taxon>Embryophyta</taxon>
        <taxon>Tracheophyta</taxon>
        <taxon>Spermatophyta</taxon>
        <taxon>Magnoliopsida</taxon>
        <taxon>eudicotyledons</taxon>
        <taxon>Gunneridae</taxon>
        <taxon>Pentapetalae</taxon>
        <taxon>rosids</taxon>
        <taxon>fabids</taxon>
        <taxon>Cucurbitales</taxon>
        <taxon>Cucurbitaceae</taxon>
        <taxon>Benincaseae</taxon>
        <taxon>Cucumis</taxon>
    </lineage>
</organism>
<accession>A0A9I9E3T5</accession>
<sequence length="45" mass="4778">MRAAATGEPHGGGVSWDPTDDDEETGCGRLQASARTDGWRCGLRM</sequence>
<dbReference type="EnsemblPlants" id="MELO3C028298.2.1">
    <property type="protein sequence ID" value="MELO3C028298.2.1"/>
    <property type="gene ID" value="MELO3C028298.2"/>
</dbReference>
<evidence type="ECO:0000313" key="2">
    <source>
        <dbReference type="EnsemblPlants" id="MELO3C028298.2.1"/>
    </source>
</evidence>
<evidence type="ECO:0000256" key="1">
    <source>
        <dbReference type="SAM" id="MobiDB-lite"/>
    </source>
</evidence>
<feature type="region of interest" description="Disordered" evidence="1">
    <location>
        <begin position="1"/>
        <end position="31"/>
    </location>
</feature>
<dbReference type="Gramene" id="MELO3C028298.2.1">
    <property type="protein sequence ID" value="MELO3C028298.2.1"/>
    <property type="gene ID" value="MELO3C028298.2"/>
</dbReference>
<dbReference type="AlphaFoldDB" id="A0A9I9E3T5"/>